<dbReference type="Gene3D" id="3.40.50.10600">
    <property type="entry name" value="SpoIIaa-like domains"/>
    <property type="match status" value="1"/>
</dbReference>
<name>A0AAV3T2P9_9EURY</name>
<dbReference type="InterPro" id="IPR036513">
    <property type="entry name" value="STAS_dom_sf"/>
</dbReference>
<organism evidence="1 2">
    <name type="scientific">Salarchaeum japonicum</name>
    <dbReference type="NCBI Taxonomy" id="555573"/>
    <lineage>
        <taxon>Archaea</taxon>
        <taxon>Methanobacteriati</taxon>
        <taxon>Methanobacteriota</taxon>
        <taxon>Stenosarchaea group</taxon>
        <taxon>Halobacteria</taxon>
        <taxon>Halobacteriales</taxon>
        <taxon>Halobacteriaceae</taxon>
    </lineage>
</organism>
<proteinExistence type="predicted"/>
<dbReference type="GeneID" id="68573162"/>
<dbReference type="EMBL" id="BAAADU010000002">
    <property type="protein sequence ID" value="GAA0657166.1"/>
    <property type="molecule type" value="Genomic_DNA"/>
</dbReference>
<dbReference type="InterPro" id="IPR038396">
    <property type="entry name" value="SpoIIAA-like_sf"/>
</dbReference>
<keyword evidence="2" id="KW-1185">Reference proteome</keyword>
<sequence length="118" mass="13310">MYEKLDRSHGNVLGYEVRDELNEDDLDAMLAELEETIRAEGSVRVLVAMPSVPTPELDALDEDLGFWLEHGDDIEKYAVVGDSTLVEWATDAGDLVSSIDIEHFDADDREAAWEWLEN</sequence>
<reference evidence="1 2" key="1">
    <citation type="journal article" date="2019" name="Int. J. Syst. Evol. Microbiol.">
        <title>The Global Catalogue of Microorganisms (GCM) 10K type strain sequencing project: providing services to taxonomists for standard genome sequencing and annotation.</title>
        <authorList>
            <consortium name="The Broad Institute Genomics Platform"/>
            <consortium name="The Broad Institute Genome Sequencing Center for Infectious Disease"/>
            <person name="Wu L."/>
            <person name="Ma J."/>
        </authorList>
    </citation>
    <scope>NUCLEOTIDE SEQUENCE [LARGE SCALE GENOMIC DNA]</scope>
    <source>
        <strain evidence="1 2">JCM 16327</strain>
    </source>
</reference>
<gene>
    <name evidence="1" type="ORF">GCM10009019_21580</name>
</gene>
<accession>A0AAV3T2P9</accession>
<evidence type="ECO:0000313" key="1">
    <source>
        <dbReference type="EMBL" id="GAA0657166.1"/>
    </source>
</evidence>
<evidence type="ECO:0008006" key="3">
    <source>
        <dbReference type="Google" id="ProtNLM"/>
    </source>
</evidence>
<dbReference type="RefSeq" id="WP_227259749.1">
    <property type="nucleotide sequence ID" value="NZ_BAAADU010000002.1"/>
</dbReference>
<dbReference type="Pfam" id="PF11964">
    <property type="entry name" value="SpoIIAA-like"/>
    <property type="match status" value="1"/>
</dbReference>
<dbReference type="SUPFAM" id="SSF52091">
    <property type="entry name" value="SpoIIaa-like"/>
    <property type="match status" value="1"/>
</dbReference>
<evidence type="ECO:0000313" key="2">
    <source>
        <dbReference type="Proteomes" id="UP001500194"/>
    </source>
</evidence>
<dbReference type="InterPro" id="IPR021866">
    <property type="entry name" value="SpoIIAA-like"/>
</dbReference>
<protein>
    <recommendedName>
        <fullName evidence="3">STAS/SEC14 domain-containing protein</fullName>
    </recommendedName>
</protein>
<comment type="caution">
    <text evidence="1">The sequence shown here is derived from an EMBL/GenBank/DDBJ whole genome shotgun (WGS) entry which is preliminary data.</text>
</comment>
<dbReference type="AlphaFoldDB" id="A0AAV3T2P9"/>
<dbReference type="Proteomes" id="UP001500194">
    <property type="component" value="Unassembled WGS sequence"/>
</dbReference>